<accession>A0AAV2D880</accession>
<dbReference type="EMBL" id="OZ034815">
    <property type="protein sequence ID" value="CAL1368635.1"/>
    <property type="molecule type" value="Genomic_DNA"/>
</dbReference>
<dbReference type="AlphaFoldDB" id="A0AAV2D880"/>
<evidence type="ECO:0000313" key="1">
    <source>
        <dbReference type="EMBL" id="CAL1368635.1"/>
    </source>
</evidence>
<organism evidence="1 2">
    <name type="scientific">Linum trigynum</name>
    <dbReference type="NCBI Taxonomy" id="586398"/>
    <lineage>
        <taxon>Eukaryota</taxon>
        <taxon>Viridiplantae</taxon>
        <taxon>Streptophyta</taxon>
        <taxon>Embryophyta</taxon>
        <taxon>Tracheophyta</taxon>
        <taxon>Spermatophyta</taxon>
        <taxon>Magnoliopsida</taxon>
        <taxon>eudicotyledons</taxon>
        <taxon>Gunneridae</taxon>
        <taxon>Pentapetalae</taxon>
        <taxon>rosids</taxon>
        <taxon>fabids</taxon>
        <taxon>Malpighiales</taxon>
        <taxon>Linaceae</taxon>
        <taxon>Linum</taxon>
    </lineage>
</organism>
<keyword evidence="2" id="KW-1185">Reference proteome</keyword>
<gene>
    <name evidence="1" type="ORF">LTRI10_LOCUS11668</name>
</gene>
<sequence>MFSVLGAEESRGLRSRESTIVRERDTEWEKYRGRDAYSFCRSEAEELSIGGGEARGECRRQVLLGSKVVSVCKEWRFRQMQYRLQTGEGSKKWFVVLNNELISWLHGCLQTAEMKEWLFPKSCIKKSGS</sequence>
<name>A0AAV2D880_9ROSI</name>
<protein>
    <recommendedName>
        <fullName evidence="3">PH domain-containing protein</fullName>
    </recommendedName>
</protein>
<dbReference type="Proteomes" id="UP001497516">
    <property type="component" value="Chromosome 2"/>
</dbReference>
<evidence type="ECO:0000313" key="2">
    <source>
        <dbReference type="Proteomes" id="UP001497516"/>
    </source>
</evidence>
<evidence type="ECO:0008006" key="3">
    <source>
        <dbReference type="Google" id="ProtNLM"/>
    </source>
</evidence>
<reference evidence="1 2" key="1">
    <citation type="submission" date="2024-04" db="EMBL/GenBank/DDBJ databases">
        <authorList>
            <person name="Fracassetti M."/>
        </authorList>
    </citation>
    <scope>NUCLEOTIDE SEQUENCE [LARGE SCALE GENOMIC DNA]</scope>
</reference>
<proteinExistence type="predicted"/>